<sequence>MKKVTMLKTGLMVAAMVAALPLSAFAATGVPMEKVDSKVIKMESLDAIKATHQLANKEQVQVKKQITEKIKNLKLDQQIEKKATEMVANLKADQLSEKKLREVIASLKLDQQTEKKLNQTIADLSLEQQIIEAEAQGNVKTVNIKAEIHTSPADQNAAQQLKLKDGQVLLKKEIVENK</sequence>
<evidence type="ECO:0000313" key="2">
    <source>
        <dbReference type="EMBL" id="MCE5173128.1"/>
    </source>
</evidence>
<reference evidence="2 3" key="1">
    <citation type="submission" date="2021-11" db="EMBL/GenBank/DDBJ databases">
        <title>Draft genome sequence of Paenibacillus profundus YoMME, a new Gram-positive bacteria with exoelectrogenic properties.</title>
        <authorList>
            <person name="Hubenova Y."/>
            <person name="Hubenova E."/>
            <person name="Manasiev Y."/>
            <person name="Peykov S."/>
            <person name="Mitov M."/>
        </authorList>
    </citation>
    <scope>NUCLEOTIDE SEQUENCE [LARGE SCALE GENOMIC DNA]</scope>
    <source>
        <strain evidence="2 3">YoMME</strain>
    </source>
</reference>
<accession>A0ABS8YMT4</accession>
<name>A0ABS8YMT4_9BACL</name>
<feature type="chain" id="PRO_5047410012" evidence="1">
    <location>
        <begin position="27"/>
        <end position="178"/>
    </location>
</feature>
<dbReference type="RefSeq" id="WP_233699137.1">
    <property type="nucleotide sequence ID" value="NZ_JAJNBZ010000041.1"/>
</dbReference>
<dbReference type="EMBL" id="JAJNBZ010000041">
    <property type="protein sequence ID" value="MCE5173128.1"/>
    <property type="molecule type" value="Genomic_DNA"/>
</dbReference>
<gene>
    <name evidence="2" type="ORF">LQV63_28095</name>
</gene>
<organism evidence="2 3">
    <name type="scientific">Paenibacillus profundus</name>
    <dbReference type="NCBI Taxonomy" id="1173085"/>
    <lineage>
        <taxon>Bacteria</taxon>
        <taxon>Bacillati</taxon>
        <taxon>Bacillota</taxon>
        <taxon>Bacilli</taxon>
        <taxon>Bacillales</taxon>
        <taxon>Paenibacillaceae</taxon>
        <taxon>Paenibacillus</taxon>
    </lineage>
</organism>
<evidence type="ECO:0000256" key="1">
    <source>
        <dbReference type="SAM" id="SignalP"/>
    </source>
</evidence>
<comment type="caution">
    <text evidence="2">The sequence shown here is derived from an EMBL/GenBank/DDBJ whole genome shotgun (WGS) entry which is preliminary data.</text>
</comment>
<keyword evidence="3" id="KW-1185">Reference proteome</keyword>
<keyword evidence="1" id="KW-0732">Signal</keyword>
<proteinExistence type="predicted"/>
<dbReference type="Proteomes" id="UP001199916">
    <property type="component" value="Unassembled WGS sequence"/>
</dbReference>
<feature type="signal peptide" evidence="1">
    <location>
        <begin position="1"/>
        <end position="26"/>
    </location>
</feature>
<protein>
    <submittedName>
        <fullName evidence="2">Uncharacterized protein</fullName>
    </submittedName>
</protein>
<evidence type="ECO:0000313" key="3">
    <source>
        <dbReference type="Proteomes" id="UP001199916"/>
    </source>
</evidence>